<dbReference type="InterPro" id="IPR001258">
    <property type="entry name" value="NHL_repeat"/>
</dbReference>
<name>A0A815UXL1_9BILA</name>
<feature type="transmembrane region" description="Helical" evidence="4">
    <location>
        <begin position="396"/>
        <end position="413"/>
    </location>
</feature>
<evidence type="ECO:0000256" key="2">
    <source>
        <dbReference type="PROSITE-ProRule" id="PRU00504"/>
    </source>
</evidence>
<dbReference type="PANTHER" id="PTHR24104">
    <property type="entry name" value="E3 UBIQUITIN-PROTEIN LIGASE NHLRC1-RELATED"/>
    <property type="match status" value="1"/>
</dbReference>
<proteinExistence type="predicted"/>
<evidence type="ECO:0000256" key="3">
    <source>
        <dbReference type="SAM" id="MobiDB-lite"/>
    </source>
</evidence>
<dbReference type="SUPFAM" id="SSF63829">
    <property type="entry name" value="Calcium-dependent phosphotriesterase"/>
    <property type="match status" value="1"/>
</dbReference>
<dbReference type="InterPro" id="IPR011042">
    <property type="entry name" value="6-blade_b-propeller_TolB-like"/>
</dbReference>
<evidence type="ECO:0000313" key="5">
    <source>
        <dbReference type="EMBL" id="CAF1241167.1"/>
    </source>
</evidence>
<dbReference type="OrthoDB" id="10054707at2759"/>
<dbReference type="EMBL" id="CAJNOM010000634">
    <property type="protein sequence ID" value="CAF1528740.1"/>
    <property type="molecule type" value="Genomic_DNA"/>
</dbReference>
<dbReference type="AlphaFoldDB" id="A0A815UXL1"/>
<dbReference type="Gene3D" id="2.40.10.500">
    <property type="match status" value="2"/>
</dbReference>
<dbReference type="Pfam" id="PF01436">
    <property type="entry name" value="NHL"/>
    <property type="match status" value="1"/>
</dbReference>
<gene>
    <name evidence="5" type="ORF">BJG266_LOCUS29061</name>
    <name evidence="6" type="ORF">QVE165_LOCUS45341</name>
</gene>
<keyword evidence="4" id="KW-0472">Membrane</keyword>
<keyword evidence="4" id="KW-1133">Transmembrane helix</keyword>
<dbReference type="PROSITE" id="PS51125">
    <property type="entry name" value="NHL"/>
    <property type="match status" value="1"/>
</dbReference>
<dbReference type="GO" id="GO:0008270">
    <property type="term" value="F:zinc ion binding"/>
    <property type="evidence" value="ECO:0007669"/>
    <property type="project" value="UniProtKB-KW"/>
</dbReference>
<feature type="repeat" description="NHL" evidence="2">
    <location>
        <begin position="191"/>
        <end position="221"/>
    </location>
</feature>
<dbReference type="Proteomes" id="UP000663832">
    <property type="component" value="Unassembled WGS sequence"/>
</dbReference>
<sequence>MFMPILSGIRISYVVFIFMFFQCSSALWYNQPKFSPCATWNPNATTFANSTTLGPYTHGIFIDTNNTIYAGSWGISTIKVWRYNSSIPIRTITAGLYGPYSVFVAMNGDIYIDNGLQNGRVDKWTPNAINSVEVMNISKACFNLFIDTNNTLYCSMADLNIVVTLNLNTNSKIPVTLIGSNGTAGSTSTLLNYPWGIYVKTDFTLYVADSNNNRIQSFKFGELNGTTVAGSTAPGTITLQGPGGIVLDSDGYMFIMDTANSRIIASSSNGFRCVAGCSGLSGSTPDKLYNPRYMAFDTYGNMFVSDDDNYRIQIFTLTSNTCNKTTVGSSSTSLSTTTQGKTTVGSSSTSMSTSTQGKTMASTVSNRMNSSVSYQTTSTVTHSIMRNMANRMSINIHNPIYYSLFLISLLFFAF</sequence>
<evidence type="ECO:0000313" key="7">
    <source>
        <dbReference type="Proteomes" id="UP000663832"/>
    </source>
</evidence>
<evidence type="ECO:0008006" key="8">
    <source>
        <dbReference type="Google" id="ProtNLM"/>
    </source>
</evidence>
<accession>A0A815UXL1</accession>
<protein>
    <recommendedName>
        <fullName evidence="8">NHL repeat containing protein-like protein</fullName>
    </recommendedName>
</protein>
<keyword evidence="7" id="KW-1185">Reference proteome</keyword>
<organism evidence="6 7">
    <name type="scientific">Adineta steineri</name>
    <dbReference type="NCBI Taxonomy" id="433720"/>
    <lineage>
        <taxon>Eukaryota</taxon>
        <taxon>Metazoa</taxon>
        <taxon>Spiralia</taxon>
        <taxon>Gnathifera</taxon>
        <taxon>Rotifera</taxon>
        <taxon>Eurotatoria</taxon>
        <taxon>Bdelloidea</taxon>
        <taxon>Adinetida</taxon>
        <taxon>Adinetidae</taxon>
        <taxon>Adineta</taxon>
    </lineage>
</organism>
<keyword evidence="4" id="KW-0812">Transmembrane</keyword>
<dbReference type="PANTHER" id="PTHR24104:SF25">
    <property type="entry name" value="PROTEIN LIN-41"/>
    <property type="match status" value="1"/>
</dbReference>
<feature type="transmembrane region" description="Helical" evidence="4">
    <location>
        <begin position="12"/>
        <end position="29"/>
    </location>
</feature>
<dbReference type="InterPro" id="IPR050952">
    <property type="entry name" value="TRIM-NHL_E3_ligases"/>
</dbReference>
<evidence type="ECO:0000256" key="1">
    <source>
        <dbReference type="ARBA" id="ARBA00022737"/>
    </source>
</evidence>
<dbReference type="Proteomes" id="UP000663877">
    <property type="component" value="Unassembled WGS sequence"/>
</dbReference>
<evidence type="ECO:0000256" key="4">
    <source>
        <dbReference type="SAM" id="Phobius"/>
    </source>
</evidence>
<evidence type="ECO:0000313" key="6">
    <source>
        <dbReference type="EMBL" id="CAF1528740.1"/>
    </source>
</evidence>
<dbReference type="EMBL" id="CAJNOI010000319">
    <property type="protein sequence ID" value="CAF1241167.1"/>
    <property type="molecule type" value="Genomic_DNA"/>
</dbReference>
<reference evidence="6" key="1">
    <citation type="submission" date="2021-02" db="EMBL/GenBank/DDBJ databases">
        <authorList>
            <person name="Nowell W R."/>
        </authorList>
    </citation>
    <scope>NUCLEOTIDE SEQUENCE</scope>
</reference>
<dbReference type="CDD" id="cd05819">
    <property type="entry name" value="NHL"/>
    <property type="match status" value="1"/>
</dbReference>
<comment type="caution">
    <text evidence="6">The sequence shown here is derived from an EMBL/GenBank/DDBJ whole genome shotgun (WGS) entry which is preliminary data.</text>
</comment>
<dbReference type="Gene3D" id="2.120.10.30">
    <property type="entry name" value="TolB, C-terminal domain"/>
    <property type="match status" value="1"/>
</dbReference>
<keyword evidence="1" id="KW-0677">Repeat</keyword>
<feature type="region of interest" description="Disordered" evidence="3">
    <location>
        <begin position="326"/>
        <end position="356"/>
    </location>
</feature>